<evidence type="ECO:0000256" key="1">
    <source>
        <dbReference type="ARBA" id="ARBA00022842"/>
    </source>
</evidence>
<dbReference type="Pfam" id="PF12804">
    <property type="entry name" value="NTP_transf_3"/>
    <property type="match status" value="1"/>
</dbReference>
<dbReference type="GO" id="GO:0016779">
    <property type="term" value="F:nucleotidyltransferase activity"/>
    <property type="evidence" value="ECO:0007669"/>
    <property type="project" value="UniProtKB-ARBA"/>
</dbReference>
<dbReference type="EMBL" id="CP000304">
    <property type="protein sequence ID" value="ABP78620.1"/>
    <property type="molecule type" value="Genomic_DNA"/>
</dbReference>
<reference evidence="3 4" key="1">
    <citation type="journal article" date="2008" name="Proc. Natl. Acad. Sci. U.S.A.">
        <title>Nitrogen fixation island and rhizosphere competence traits in the genome of root-associated Pseudomonas stutzeri A1501.</title>
        <authorList>
            <person name="Yan Y."/>
            <person name="Yang J."/>
            <person name="Dou Y."/>
            <person name="Chen M."/>
            <person name="Ping S."/>
            <person name="Peng J."/>
            <person name="Lu W."/>
            <person name="Zhang W."/>
            <person name="Yao Z."/>
            <person name="Li H."/>
            <person name="Liu W."/>
            <person name="He S."/>
            <person name="Geng L."/>
            <person name="Zhang X."/>
            <person name="Yang F."/>
            <person name="Yu H."/>
            <person name="Zhan Y."/>
            <person name="Li D."/>
            <person name="Lin Z."/>
            <person name="Wang Y."/>
            <person name="Elmerich C."/>
            <person name="Lin M."/>
            <person name="Jin Q."/>
        </authorList>
    </citation>
    <scope>NUCLEOTIDE SEQUENCE [LARGE SCALE GENOMIC DNA]</scope>
    <source>
        <strain evidence="3 4">A1501</strain>
    </source>
</reference>
<evidence type="ECO:0000313" key="4">
    <source>
        <dbReference type="Proteomes" id="UP000000233"/>
    </source>
</evidence>
<dbReference type="HOGENOM" id="CLU_061980_4_1_6"/>
<dbReference type="SUPFAM" id="SSF53448">
    <property type="entry name" value="Nucleotide-diphospho-sugar transferases"/>
    <property type="match status" value="1"/>
</dbReference>
<keyword evidence="1" id="KW-0460">Magnesium</keyword>
<dbReference type="InterPro" id="IPR029044">
    <property type="entry name" value="Nucleotide-diphossugar_trans"/>
</dbReference>
<dbReference type="Gene3D" id="3.90.550.10">
    <property type="entry name" value="Spore Coat Polysaccharide Biosynthesis Protein SpsA, Chain A"/>
    <property type="match status" value="1"/>
</dbReference>
<proteinExistence type="predicted"/>
<dbReference type="Proteomes" id="UP000000233">
    <property type="component" value="Chromosome"/>
</dbReference>
<dbReference type="eggNOG" id="COG2068">
    <property type="taxonomic scope" value="Bacteria"/>
</dbReference>
<dbReference type="KEGG" id="psa:PST_0923"/>
<dbReference type="InterPro" id="IPR025877">
    <property type="entry name" value="MobA-like_NTP_Trfase"/>
</dbReference>
<name>A4VI19_STUS1</name>
<evidence type="ECO:0000313" key="3">
    <source>
        <dbReference type="EMBL" id="ABP78620.1"/>
    </source>
</evidence>
<protein>
    <submittedName>
        <fullName evidence="3">Uncharacterized MobA-related protein</fullName>
    </submittedName>
</protein>
<sequence>MAPWRRACRRSSAVPERRVPGAGVCAIVLAAGQGSRYRAASGADKLLAPSLSDAPVPPVLAATLANLRGVAERLLVVTRADNGPLHDWLAAHAGDCERLLVETRGLGHSLAQAVAHAPAARGWLVALGDMPYVQPATLRAIVAAIDHDNLVVPVHQGRPGHPRGIGGAYRERLLQLDGDRGAQALFARHAVQQLEVDDPGVLQDIDHPDDRRRC</sequence>
<keyword evidence="4" id="KW-1185">Reference proteome</keyword>
<feature type="domain" description="MobA-like NTP transferase" evidence="2">
    <location>
        <begin position="26"/>
        <end position="189"/>
    </location>
</feature>
<dbReference type="CDD" id="cd04182">
    <property type="entry name" value="GT_2_like_f"/>
    <property type="match status" value="1"/>
</dbReference>
<dbReference type="PANTHER" id="PTHR43777">
    <property type="entry name" value="MOLYBDENUM COFACTOR CYTIDYLYLTRANSFERASE"/>
    <property type="match status" value="1"/>
</dbReference>
<gene>
    <name evidence="3" type="ordered locus">PST_0923</name>
</gene>
<accession>A4VI19</accession>
<evidence type="ECO:0000259" key="2">
    <source>
        <dbReference type="Pfam" id="PF12804"/>
    </source>
</evidence>
<organism evidence="3 4">
    <name type="scientific">Stutzerimonas stutzeri (strain A1501)</name>
    <name type="common">Pseudomonas stutzeri</name>
    <dbReference type="NCBI Taxonomy" id="379731"/>
    <lineage>
        <taxon>Bacteria</taxon>
        <taxon>Pseudomonadati</taxon>
        <taxon>Pseudomonadota</taxon>
        <taxon>Gammaproteobacteria</taxon>
        <taxon>Pseudomonadales</taxon>
        <taxon>Pseudomonadaceae</taxon>
        <taxon>Stutzerimonas</taxon>
    </lineage>
</organism>
<dbReference type="AlphaFoldDB" id="A4VI19"/>
<dbReference type="PANTHER" id="PTHR43777:SF1">
    <property type="entry name" value="MOLYBDENUM COFACTOR CYTIDYLYLTRANSFERASE"/>
    <property type="match status" value="1"/>
</dbReference>